<keyword evidence="3" id="KW-1185">Reference proteome</keyword>
<feature type="region of interest" description="Disordered" evidence="1">
    <location>
        <begin position="1"/>
        <end position="87"/>
    </location>
</feature>
<dbReference type="Proteomes" id="UP000786811">
    <property type="component" value="Unassembled WGS sequence"/>
</dbReference>
<reference evidence="2" key="1">
    <citation type="submission" date="2021-04" db="EMBL/GenBank/DDBJ databases">
        <authorList>
            <person name="Chebbi M.A.C M."/>
        </authorList>
    </citation>
    <scope>NUCLEOTIDE SEQUENCE</scope>
</reference>
<sequence length="247" mass="28755">MKAKKEREEMERAKSSSEKKEKEEPKEEDPNKIETVADIHEQKRDESPEKLENTREIDETQEKKMKENMKENNNKNGVEEKTEVEEKPTLGTKPKIIGNVAVKPLIKESFANHLVMVNKQTNAMLAFATAMERTTDKLNDLMKESMKMVQMLCNFTDKELETKRDRANKSEVTPISVHSSQKRPLENAETGNENGKKAKFDEGQESRVNKELELMRKSIEEKELSATMNIKRDYKLTQKVNFNIWYD</sequence>
<accession>A0A8J2HIG4</accession>
<dbReference type="EMBL" id="CAJNRD030001122">
    <property type="protein sequence ID" value="CAG5100649.1"/>
    <property type="molecule type" value="Genomic_DNA"/>
</dbReference>
<feature type="compositionally biased region" description="Polar residues" evidence="1">
    <location>
        <begin position="170"/>
        <end position="179"/>
    </location>
</feature>
<feature type="compositionally biased region" description="Basic and acidic residues" evidence="1">
    <location>
        <begin position="194"/>
        <end position="205"/>
    </location>
</feature>
<gene>
    <name evidence="2" type="ORF">HICCMSTLAB_LOCUS9722</name>
</gene>
<dbReference type="AlphaFoldDB" id="A0A8J2HIG4"/>
<organism evidence="2 3">
    <name type="scientific">Cotesia congregata</name>
    <name type="common">Parasitoid wasp</name>
    <name type="synonym">Apanteles congregatus</name>
    <dbReference type="NCBI Taxonomy" id="51543"/>
    <lineage>
        <taxon>Eukaryota</taxon>
        <taxon>Metazoa</taxon>
        <taxon>Ecdysozoa</taxon>
        <taxon>Arthropoda</taxon>
        <taxon>Hexapoda</taxon>
        <taxon>Insecta</taxon>
        <taxon>Pterygota</taxon>
        <taxon>Neoptera</taxon>
        <taxon>Endopterygota</taxon>
        <taxon>Hymenoptera</taxon>
        <taxon>Apocrita</taxon>
        <taxon>Ichneumonoidea</taxon>
        <taxon>Braconidae</taxon>
        <taxon>Microgastrinae</taxon>
        <taxon>Cotesia</taxon>
    </lineage>
</organism>
<comment type="caution">
    <text evidence="2">The sequence shown here is derived from an EMBL/GenBank/DDBJ whole genome shotgun (WGS) entry which is preliminary data.</text>
</comment>
<protein>
    <submittedName>
        <fullName evidence="2">Uncharacterized protein</fullName>
    </submittedName>
</protein>
<name>A0A8J2HIG4_COTCN</name>
<evidence type="ECO:0000256" key="1">
    <source>
        <dbReference type="SAM" id="MobiDB-lite"/>
    </source>
</evidence>
<proteinExistence type="predicted"/>
<evidence type="ECO:0000313" key="3">
    <source>
        <dbReference type="Proteomes" id="UP000786811"/>
    </source>
</evidence>
<feature type="region of interest" description="Disordered" evidence="1">
    <location>
        <begin position="164"/>
        <end position="205"/>
    </location>
</feature>
<evidence type="ECO:0000313" key="2">
    <source>
        <dbReference type="EMBL" id="CAG5100649.1"/>
    </source>
</evidence>